<dbReference type="SMART" id="SM00014">
    <property type="entry name" value="acidPPc"/>
    <property type="match status" value="1"/>
</dbReference>
<dbReference type="AlphaFoldDB" id="H0QQB8"/>
<dbReference type="Pfam" id="PF01569">
    <property type="entry name" value="PAP2"/>
    <property type="match status" value="1"/>
</dbReference>
<accession>H0QQB8</accession>
<dbReference type="SUPFAM" id="SSF48317">
    <property type="entry name" value="Acid phosphatase/Vanadium-dependent haloperoxidase"/>
    <property type="match status" value="1"/>
</dbReference>
<dbReference type="STRING" id="1077972.ARGLB_080_00840"/>
<feature type="region of interest" description="Disordered" evidence="1">
    <location>
        <begin position="1"/>
        <end position="28"/>
    </location>
</feature>
<evidence type="ECO:0000256" key="1">
    <source>
        <dbReference type="SAM" id="MobiDB-lite"/>
    </source>
</evidence>
<protein>
    <recommendedName>
        <fullName evidence="3">Phosphatidic acid phosphatase type 2/haloperoxidase domain-containing protein</fullName>
    </recommendedName>
</protein>
<evidence type="ECO:0000313" key="5">
    <source>
        <dbReference type="Proteomes" id="UP000003828"/>
    </source>
</evidence>
<feature type="transmembrane region" description="Helical" evidence="2">
    <location>
        <begin position="287"/>
        <end position="314"/>
    </location>
</feature>
<name>H0QQB8_ARTG1</name>
<proteinExistence type="predicted"/>
<feature type="domain" description="Phosphatidic acid phosphatase type 2/haloperoxidase" evidence="3">
    <location>
        <begin position="120"/>
        <end position="225"/>
    </location>
</feature>
<feature type="transmembrane region" description="Helical" evidence="2">
    <location>
        <begin position="120"/>
        <end position="137"/>
    </location>
</feature>
<feature type="transmembrane region" description="Helical" evidence="2">
    <location>
        <begin position="250"/>
        <end position="275"/>
    </location>
</feature>
<keyword evidence="2" id="KW-1133">Transmembrane helix</keyword>
<keyword evidence="2" id="KW-0812">Transmembrane</keyword>
<feature type="transmembrane region" description="Helical" evidence="2">
    <location>
        <begin position="94"/>
        <end position="113"/>
    </location>
</feature>
<feature type="transmembrane region" description="Helical" evidence="2">
    <location>
        <begin position="210"/>
        <end position="229"/>
    </location>
</feature>
<feature type="compositionally biased region" description="Basic residues" evidence="1">
    <location>
        <begin position="8"/>
        <end position="28"/>
    </location>
</feature>
<keyword evidence="5" id="KW-1185">Reference proteome</keyword>
<gene>
    <name evidence="4" type="ORF">ARGLB_080_00840</name>
</gene>
<dbReference type="OrthoDB" id="3240395at2"/>
<dbReference type="InterPro" id="IPR036938">
    <property type="entry name" value="PAP2/HPO_sf"/>
</dbReference>
<keyword evidence="2" id="KW-0472">Membrane</keyword>
<dbReference type="eggNOG" id="COG0671">
    <property type="taxonomic scope" value="Bacteria"/>
</dbReference>
<dbReference type="Proteomes" id="UP000003828">
    <property type="component" value="Unassembled WGS sequence"/>
</dbReference>
<evidence type="ECO:0000259" key="3">
    <source>
        <dbReference type="SMART" id="SM00014"/>
    </source>
</evidence>
<feature type="transmembrane region" description="Helical" evidence="2">
    <location>
        <begin position="183"/>
        <end position="204"/>
    </location>
</feature>
<dbReference type="RefSeq" id="WP_003804124.1">
    <property type="nucleotide sequence ID" value="NZ_BAEG01000080.1"/>
</dbReference>
<dbReference type="EMBL" id="BAEG01000080">
    <property type="protein sequence ID" value="GAB15019.1"/>
    <property type="molecule type" value="Genomic_DNA"/>
</dbReference>
<evidence type="ECO:0000256" key="2">
    <source>
        <dbReference type="SAM" id="Phobius"/>
    </source>
</evidence>
<dbReference type="InterPro" id="IPR000326">
    <property type="entry name" value="PAP2/HPO"/>
</dbReference>
<organism evidence="4 5">
    <name type="scientific">Arthrobacter globiformis (strain ATCC 8010 / DSM 20124 / JCM 1332 / NBRC 12137 / NCIMB 8907 / NRRL B-2979 / 168)</name>
    <dbReference type="NCBI Taxonomy" id="1077972"/>
    <lineage>
        <taxon>Bacteria</taxon>
        <taxon>Bacillati</taxon>
        <taxon>Actinomycetota</taxon>
        <taxon>Actinomycetes</taxon>
        <taxon>Micrococcales</taxon>
        <taxon>Micrococcaceae</taxon>
        <taxon>Arthrobacter</taxon>
    </lineage>
</organism>
<reference evidence="4 5" key="1">
    <citation type="submission" date="2011-12" db="EMBL/GenBank/DDBJ databases">
        <title>Whole genome shotgun sequence of Arthrobacter globiformis NBRC 12137.</title>
        <authorList>
            <person name="Miyazawa S."/>
            <person name="Hosoyama A."/>
            <person name="Tsuchikane K."/>
            <person name="Katsumata H."/>
            <person name="Yamazaki S."/>
            <person name="Fujita N."/>
        </authorList>
    </citation>
    <scope>NUCLEOTIDE SEQUENCE [LARGE SCALE GENOMIC DNA]</scope>
    <source>
        <strain evidence="4 5">NBRC 12137</strain>
    </source>
</reference>
<sequence>MTFQLRDPRRKKQGRQKQGRQKQGRQPAARRMRLAAGTGFLFAVATLVCATGLAATYYYFVRTTTGQFIDESALVEAVEIHGPAGKVTTRFLDWLPTISLVMAAVVVLLVTVIHRRWRAAGIAVAACVAANIATQVLKDLLPLRPYRGVETLELNSLPSGHTTLAASAAAAVFLMASPRWRPLAGFVGGTFAIASGMSTLVNQWHRPADVVAAFLVVGCFMIPAGWLILRNDGHEWNVWDGFGGHWGSARLWIGLPMVLGLASTAVSVYSLVMIVPGIGQEASTTNYFWAGISLIVIAGYLATVATTCLFAYAVRRRD</sequence>
<dbReference type="Gene3D" id="1.20.144.10">
    <property type="entry name" value="Phosphatidic acid phosphatase type 2/haloperoxidase"/>
    <property type="match status" value="1"/>
</dbReference>
<comment type="caution">
    <text evidence="4">The sequence shown here is derived from an EMBL/GenBank/DDBJ whole genome shotgun (WGS) entry which is preliminary data.</text>
</comment>
<feature type="transmembrane region" description="Helical" evidence="2">
    <location>
        <begin position="157"/>
        <end position="176"/>
    </location>
</feature>
<evidence type="ECO:0000313" key="4">
    <source>
        <dbReference type="EMBL" id="GAB15019.1"/>
    </source>
</evidence>